<keyword evidence="2" id="KW-0812">Transmembrane</keyword>
<dbReference type="EMBL" id="JADOUE010000001">
    <property type="protein sequence ID" value="MBG6122274.1"/>
    <property type="molecule type" value="Genomic_DNA"/>
</dbReference>
<evidence type="ECO:0000256" key="1">
    <source>
        <dbReference type="SAM" id="MobiDB-lite"/>
    </source>
</evidence>
<feature type="region of interest" description="Disordered" evidence="1">
    <location>
        <begin position="1"/>
        <end position="26"/>
    </location>
</feature>
<reference evidence="3" key="1">
    <citation type="submission" date="2020-11" db="EMBL/GenBank/DDBJ databases">
        <title>Sequencing the genomes of 1000 actinobacteria strains.</title>
        <authorList>
            <person name="Klenk H.-P."/>
        </authorList>
    </citation>
    <scope>NUCLEOTIDE SEQUENCE</scope>
    <source>
        <strain evidence="3">DSM 45632</strain>
    </source>
</reference>
<comment type="caution">
    <text evidence="3">The sequence shown here is derived from an EMBL/GenBank/DDBJ whole genome shotgun (WGS) entry which is preliminary data.</text>
</comment>
<name>A0A931DVH2_9CORY</name>
<protein>
    <recommendedName>
        <fullName evidence="5">DUF4352 domain-containing protein</fullName>
    </recommendedName>
</protein>
<evidence type="ECO:0008006" key="5">
    <source>
        <dbReference type="Google" id="ProtNLM"/>
    </source>
</evidence>
<keyword evidence="4" id="KW-1185">Reference proteome</keyword>
<keyword evidence="2" id="KW-0472">Membrane</keyword>
<organism evidence="3 4">
    <name type="scientific">Corynebacterium aquatimens</name>
    <dbReference type="NCBI Taxonomy" id="1190508"/>
    <lineage>
        <taxon>Bacteria</taxon>
        <taxon>Bacillati</taxon>
        <taxon>Actinomycetota</taxon>
        <taxon>Actinomycetes</taxon>
        <taxon>Mycobacteriales</taxon>
        <taxon>Corynebacteriaceae</taxon>
        <taxon>Corynebacterium</taxon>
    </lineage>
</organism>
<gene>
    <name evidence="3" type="ORF">IW254_001243</name>
</gene>
<feature type="compositionally biased region" description="Polar residues" evidence="1">
    <location>
        <begin position="75"/>
        <end position="99"/>
    </location>
</feature>
<dbReference type="RefSeq" id="WP_196824693.1">
    <property type="nucleotide sequence ID" value="NZ_CP046980.1"/>
</dbReference>
<proteinExistence type="predicted"/>
<feature type="transmembrane region" description="Helical" evidence="2">
    <location>
        <begin position="33"/>
        <end position="54"/>
    </location>
</feature>
<sequence length="244" mass="25799">MNASTPPDSAGAGPGTGSGVSQPPRTKRFGDKALRWTVVTSFLVGLFASTAWFVSLELGDRELKESLAQGPEDYTSAQARSGSAPGSSTDAAEHTANASIGQESAFGRDFITVTRVSESGEVPIESYYRNGPTTVVPDSPGAKFIVVVADFRNGATGPDDACDQLVYAGVESPSGEEYARFIPDLGSLVGQPSCTIPKEPGEKHSVTFLFEVPEDFDEGTVAFEKLNDENTQPVVYPVDLRPEA</sequence>
<dbReference type="Proteomes" id="UP000658613">
    <property type="component" value="Unassembled WGS sequence"/>
</dbReference>
<evidence type="ECO:0000256" key="2">
    <source>
        <dbReference type="SAM" id="Phobius"/>
    </source>
</evidence>
<feature type="region of interest" description="Disordered" evidence="1">
    <location>
        <begin position="70"/>
        <end position="99"/>
    </location>
</feature>
<evidence type="ECO:0000313" key="4">
    <source>
        <dbReference type="Proteomes" id="UP000658613"/>
    </source>
</evidence>
<accession>A0A931DVH2</accession>
<dbReference type="AlphaFoldDB" id="A0A931DVH2"/>
<evidence type="ECO:0000313" key="3">
    <source>
        <dbReference type="EMBL" id="MBG6122274.1"/>
    </source>
</evidence>
<keyword evidence="2" id="KW-1133">Transmembrane helix</keyword>